<reference evidence="2" key="1">
    <citation type="journal article" date="2019" name="Int. J. Syst. Evol. Microbiol.">
        <title>The Global Catalogue of Microorganisms (GCM) 10K type strain sequencing project: providing services to taxonomists for standard genome sequencing and annotation.</title>
        <authorList>
            <consortium name="The Broad Institute Genomics Platform"/>
            <consortium name="The Broad Institute Genome Sequencing Center for Infectious Disease"/>
            <person name="Wu L."/>
            <person name="Ma J."/>
        </authorList>
    </citation>
    <scope>NUCLEOTIDE SEQUENCE [LARGE SCALE GENOMIC DNA]</scope>
    <source>
        <strain evidence="2">CCM 7132</strain>
    </source>
</reference>
<comment type="caution">
    <text evidence="1">The sequence shown here is derived from an EMBL/GenBank/DDBJ whole genome shotgun (WGS) entry which is preliminary data.</text>
</comment>
<evidence type="ECO:0000313" key="2">
    <source>
        <dbReference type="Proteomes" id="UP000637769"/>
    </source>
</evidence>
<proteinExistence type="predicted"/>
<dbReference type="RefSeq" id="WP_188425948.1">
    <property type="nucleotide sequence ID" value="NZ_BMCH01000003.1"/>
</dbReference>
<dbReference type="Proteomes" id="UP000637769">
    <property type="component" value="Unassembled WGS sequence"/>
</dbReference>
<organism evidence="1 2">
    <name type="scientific">Asaia siamensis</name>
    <dbReference type="NCBI Taxonomy" id="110479"/>
    <lineage>
        <taxon>Bacteria</taxon>
        <taxon>Pseudomonadati</taxon>
        <taxon>Pseudomonadota</taxon>
        <taxon>Alphaproteobacteria</taxon>
        <taxon>Acetobacterales</taxon>
        <taxon>Acetobacteraceae</taxon>
        <taxon>Asaia</taxon>
    </lineage>
</organism>
<sequence length="90" mass="9754">MRGPALHLHEEANAGAGSLIYGGPTPLYLASAEKTLNAFMVFEDNVLTEKPDDISVFLLHMAPDAPYFVFDLLHYRQCYGSIGVGVLAKG</sequence>
<name>A0ABQ1LSA1_9PROT</name>
<keyword evidence="2" id="KW-1185">Reference proteome</keyword>
<evidence type="ECO:0000313" key="1">
    <source>
        <dbReference type="EMBL" id="GGC28568.1"/>
    </source>
</evidence>
<protein>
    <submittedName>
        <fullName evidence="1">Uncharacterized protein</fullName>
    </submittedName>
</protein>
<accession>A0ABQ1LSA1</accession>
<gene>
    <name evidence="1" type="ORF">GCM10007207_12510</name>
</gene>
<dbReference type="EMBL" id="BMCH01000003">
    <property type="protein sequence ID" value="GGC28568.1"/>
    <property type="molecule type" value="Genomic_DNA"/>
</dbReference>